<dbReference type="SUPFAM" id="SSF52540">
    <property type="entry name" value="P-loop containing nucleoside triphosphate hydrolases"/>
    <property type="match status" value="1"/>
</dbReference>
<dbReference type="Gene3D" id="3.40.50.300">
    <property type="entry name" value="P-loop containing nucleotide triphosphate hydrolases"/>
    <property type="match status" value="1"/>
</dbReference>
<dbReference type="EMBL" id="MT898057">
    <property type="protein sequence ID" value="QOS16665.1"/>
    <property type="molecule type" value="Genomic_DNA"/>
</dbReference>
<dbReference type="InterPro" id="IPR027417">
    <property type="entry name" value="P-loop_NTPase"/>
</dbReference>
<protein>
    <submittedName>
        <fullName evidence="1">Uncharacterized protein</fullName>
    </submittedName>
</protein>
<gene>
    <name evidence="1" type="ORF">VP240_00043</name>
</gene>
<proteinExistence type="predicted"/>
<accession>A0A7M1VRP6</accession>
<organism evidence="1">
    <name type="scientific">Vibrio parahaemolyticus</name>
    <dbReference type="NCBI Taxonomy" id="670"/>
    <lineage>
        <taxon>Bacteria</taxon>
        <taxon>Pseudomonadati</taxon>
        <taxon>Pseudomonadota</taxon>
        <taxon>Gammaproteobacteria</taxon>
        <taxon>Vibrionales</taxon>
        <taxon>Vibrionaceae</taxon>
        <taxon>Vibrio</taxon>
    </lineage>
</organism>
<evidence type="ECO:0000313" key="1">
    <source>
        <dbReference type="EMBL" id="QOS16665.1"/>
    </source>
</evidence>
<dbReference type="AlphaFoldDB" id="A0A7M1VRP6"/>
<sequence length="347" mass="39543">MFHDLESPITLYVHIGTGKTGSTTIQSSLLENDSILQQEGVKYLGLMLDKGHSHQFDWQVPGGFSLFMQLEQQEKNNQLVKVLTDECRYWSEHGCNKLVWSHEAIFNAPDAFSPALQALEQLGVKVVPIVYIRNHISWAFSAYKQWGIKHKTYDGQIMTFEEWCNSKSLSFMPYLLPWAERMGGTLKVRNFDKCPSLMDDFNSILELSTKLPESRKNTTPSDSVLSLWASFNNQFDEQVGPGAFYQTLGRLGITEHSNIKGVDYKSCLANEDNVNQLAEMYAHDLEAINYFMDLQGQPLLEHTTKVPTSDLKVEDSMAVMLTMIVALENQVAALRKHIEHLEQRDKK</sequence>
<reference evidence="1" key="1">
    <citation type="submission" date="2020-08" db="EMBL/GenBank/DDBJ databases">
        <title>Genetic structure, function and evolution of capsule biosynthesis loci in Vibrio parahaemolyticus.</title>
        <authorList>
            <person name="Li L."/>
            <person name="Bian S."/>
        </authorList>
    </citation>
    <scope>NUCLEOTIDE SEQUENCE</scope>
    <source>
        <strain evidence="1">VP240</strain>
    </source>
</reference>
<dbReference type="RefSeq" id="WP_140274021.1">
    <property type="nucleotide sequence ID" value="NZ_JAKNNX010001213.1"/>
</dbReference>
<name>A0A7M1VRP6_VIBPH</name>